<dbReference type="Pfam" id="PF13289">
    <property type="entry name" value="SIR2_2"/>
    <property type="match status" value="1"/>
</dbReference>
<protein>
    <submittedName>
        <fullName evidence="1">SIR2-like domain-containing protein</fullName>
    </submittedName>
</protein>
<dbReference type="Proteomes" id="UP000184211">
    <property type="component" value="Unassembled WGS sequence"/>
</dbReference>
<accession>A0A1M5TQD1</accession>
<evidence type="ECO:0000313" key="2">
    <source>
        <dbReference type="Proteomes" id="UP000184211"/>
    </source>
</evidence>
<dbReference type="STRING" id="870908.SAMN04488044_2670"/>
<dbReference type="AlphaFoldDB" id="A0A1M5TQD1"/>
<proteinExistence type="predicted"/>
<reference evidence="2" key="1">
    <citation type="submission" date="2016-11" db="EMBL/GenBank/DDBJ databases">
        <authorList>
            <person name="Varghese N."/>
            <person name="Submissions S."/>
        </authorList>
    </citation>
    <scope>NUCLEOTIDE SEQUENCE [LARGE SCALE GENOMIC DNA]</scope>
    <source>
        <strain evidence="2">DSM 28223</strain>
    </source>
</reference>
<evidence type="ECO:0000313" key="1">
    <source>
        <dbReference type="EMBL" id="SHH53035.1"/>
    </source>
</evidence>
<dbReference type="EMBL" id="FQWM01000006">
    <property type="protein sequence ID" value="SHH53035.1"/>
    <property type="molecule type" value="Genomic_DNA"/>
</dbReference>
<keyword evidence="2" id="KW-1185">Reference proteome</keyword>
<name>A0A1M5TQD1_9RHOB</name>
<dbReference type="RefSeq" id="WP_084604966.1">
    <property type="nucleotide sequence ID" value="NZ_FQWM01000006.1"/>
</dbReference>
<sequence>MNKAGQKLELPHVLVEAVKDQRAVVVFGAGASMECTDKKGNRPPNGHHMRDHLALKFLGTRDEERDLATVAEMAIANGAGQPAVFEEISNLLSGFPPSNAHKKLADFRWRGFATTNYDTIVEHGYAENQERKQTCLPFVKDTEPFEDRLRAQTNPLALLKLHGCLNHRLDPDIPLVLSNEHYHRFIANRKLLFGRLRDWAQSSPLIFVGYGLADPHLRSLVYEINAGHRPRWYIVSPDSDEHDVKLWSSMSVDVIDATFGEFLDALDHQIPSLFRSLSPPEGVADEPYRKHFRTHDAGSDILRQSFKMDLSRFCAAPCARLGYFPFESDRAFPAQC</sequence>
<gene>
    <name evidence="1" type="ORF">SAMN04488044_2670</name>
</gene>
<dbReference type="SUPFAM" id="SSF52467">
    <property type="entry name" value="DHS-like NAD/FAD-binding domain"/>
    <property type="match status" value="1"/>
</dbReference>
<dbReference type="InterPro" id="IPR029035">
    <property type="entry name" value="DHS-like_NAD/FAD-binding_dom"/>
</dbReference>
<organism evidence="1 2">
    <name type="scientific">Cognatishimia maritima</name>
    <dbReference type="NCBI Taxonomy" id="870908"/>
    <lineage>
        <taxon>Bacteria</taxon>
        <taxon>Pseudomonadati</taxon>
        <taxon>Pseudomonadota</taxon>
        <taxon>Alphaproteobacteria</taxon>
        <taxon>Rhodobacterales</taxon>
        <taxon>Paracoccaceae</taxon>
        <taxon>Cognatishimia</taxon>
    </lineage>
</organism>
<dbReference type="OrthoDB" id="7357874at2"/>